<dbReference type="InterPro" id="IPR037185">
    <property type="entry name" value="EmrE-like"/>
</dbReference>
<dbReference type="AlphaFoldDB" id="A0AAF0CNE6"/>
<comment type="subcellular location">
    <subcellularLocation>
        <location evidence="1">Cell membrane</location>
        <topology evidence="1">Multi-pass membrane protein</topology>
    </subcellularLocation>
</comment>
<dbReference type="Pfam" id="PF00892">
    <property type="entry name" value="EamA"/>
    <property type="match status" value="1"/>
</dbReference>
<organism evidence="8 9">
    <name type="scientific">Synoicihabitans lomoniglobus</name>
    <dbReference type="NCBI Taxonomy" id="2909285"/>
    <lineage>
        <taxon>Bacteria</taxon>
        <taxon>Pseudomonadati</taxon>
        <taxon>Verrucomicrobiota</taxon>
        <taxon>Opitutia</taxon>
        <taxon>Opitutales</taxon>
        <taxon>Opitutaceae</taxon>
        <taxon>Synoicihabitans</taxon>
    </lineage>
</organism>
<feature type="transmembrane region" description="Helical" evidence="6">
    <location>
        <begin position="46"/>
        <end position="69"/>
    </location>
</feature>
<evidence type="ECO:0000256" key="1">
    <source>
        <dbReference type="ARBA" id="ARBA00004651"/>
    </source>
</evidence>
<dbReference type="RefSeq" id="WP_330930995.1">
    <property type="nucleotide sequence ID" value="NZ_CP119075.1"/>
</dbReference>
<name>A0AAF0CNE6_9BACT</name>
<proteinExistence type="predicted"/>
<accession>A0AAF0CNE6</accession>
<sequence length="322" mass="34852">MPFPDPPVRRRAILMLLLATTFWGLSFPLMKGAGQLAERGAPDASTWFYTTMMVMPRFVLAALVLAVALGRTLRGITRLEWKQGLMMGLFASAGMLFQADGLQFTAASTSAFLSQFYAILIPMWIAVRSWRNPGARVWLCTMLVLAGVAVLGQFDWHALRLGRGEAETLLASVFFMGQILTLERAEFAFNRVLPLTFVMFLVEGVVFGALAVGTAPSAAALIAPLSSLPWWGFTLALTVFCTLGAFLLMNKWQPRITSTEAGLLYCAEPVFSSSASLVLPGLFSVWAGINYANESLSGNLLIGGGLILIANVLLQMRPASSA</sequence>
<keyword evidence="2" id="KW-1003">Cell membrane</keyword>
<feature type="transmembrane region" description="Helical" evidence="6">
    <location>
        <begin position="105"/>
        <end position="125"/>
    </location>
</feature>
<evidence type="ECO:0000256" key="2">
    <source>
        <dbReference type="ARBA" id="ARBA00022475"/>
    </source>
</evidence>
<feature type="transmembrane region" description="Helical" evidence="6">
    <location>
        <begin position="295"/>
        <end position="314"/>
    </location>
</feature>
<gene>
    <name evidence="8" type="ORF">PXH66_18535</name>
</gene>
<dbReference type="EMBL" id="CP119075">
    <property type="protein sequence ID" value="WED64340.1"/>
    <property type="molecule type" value="Genomic_DNA"/>
</dbReference>
<dbReference type="InterPro" id="IPR051258">
    <property type="entry name" value="Diverse_Substrate_Transporter"/>
</dbReference>
<dbReference type="Proteomes" id="UP001218638">
    <property type="component" value="Chromosome"/>
</dbReference>
<feature type="transmembrane region" description="Helical" evidence="6">
    <location>
        <begin position="228"/>
        <end position="249"/>
    </location>
</feature>
<evidence type="ECO:0000256" key="4">
    <source>
        <dbReference type="ARBA" id="ARBA00022989"/>
    </source>
</evidence>
<feature type="transmembrane region" description="Helical" evidence="6">
    <location>
        <begin position="270"/>
        <end position="289"/>
    </location>
</feature>
<dbReference type="InterPro" id="IPR000620">
    <property type="entry name" value="EamA_dom"/>
</dbReference>
<evidence type="ECO:0000256" key="3">
    <source>
        <dbReference type="ARBA" id="ARBA00022692"/>
    </source>
</evidence>
<evidence type="ECO:0000313" key="9">
    <source>
        <dbReference type="Proteomes" id="UP001218638"/>
    </source>
</evidence>
<dbReference type="PANTHER" id="PTHR42920">
    <property type="entry name" value="OS03G0707200 PROTEIN-RELATED"/>
    <property type="match status" value="1"/>
</dbReference>
<dbReference type="GO" id="GO:0005886">
    <property type="term" value="C:plasma membrane"/>
    <property type="evidence" value="ECO:0007669"/>
    <property type="project" value="UniProtKB-SubCell"/>
</dbReference>
<keyword evidence="9" id="KW-1185">Reference proteome</keyword>
<keyword evidence="4 6" id="KW-1133">Transmembrane helix</keyword>
<reference evidence="8" key="1">
    <citation type="submission" date="2023-03" db="EMBL/GenBank/DDBJ databases">
        <title>Lomoglobus Profundus gen. nov., sp. nov., a novel member of the phylum Verrucomicrobia, isolated from deep-marine sediment of South China Sea.</title>
        <authorList>
            <person name="Ahmad T."/>
            <person name="Ishaq S.E."/>
            <person name="Wang F."/>
        </authorList>
    </citation>
    <scope>NUCLEOTIDE SEQUENCE</scope>
    <source>
        <strain evidence="8">LMO-M01</strain>
    </source>
</reference>
<feature type="transmembrane region" description="Helical" evidence="6">
    <location>
        <begin position="137"/>
        <end position="156"/>
    </location>
</feature>
<evidence type="ECO:0000259" key="7">
    <source>
        <dbReference type="Pfam" id="PF00892"/>
    </source>
</evidence>
<dbReference type="KEGG" id="slom:PXH66_18535"/>
<evidence type="ECO:0000256" key="6">
    <source>
        <dbReference type="SAM" id="Phobius"/>
    </source>
</evidence>
<evidence type="ECO:0000313" key="8">
    <source>
        <dbReference type="EMBL" id="WED64340.1"/>
    </source>
</evidence>
<evidence type="ECO:0000256" key="5">
    <source>
        <dbReference type="ARBA" id="ARBA00023136"/>
    </source>
</evidence>
<dbReference type="SUPFAM" id="SSF103481">
    <property type="entry name" value="Multidrug resistance efflux transporter EmrE"/>
    <property type="match status" value="1"/>
</dbReference>
<keyword evidence="5 6" id="KW-0472">Membrane</keyword>
<feature type="transmembrane region" description="Helical" evidence="6">
    <location>
        <begin position="197"/>
        <end position="222"/>
    </location>
</feature>
<dbReference type="PANTHER" id="PTHR42920:SF5">
    <property type="entry name" value="EAMA DOMAIN-CONTAINING PROTEIN"/>
    <property type="match status" value="1"/>
</dbReference>
<protein>
    <submittedName>
        <fullName evidence="8">EamA family transporter</fullName>
    </submittedName>
</protein>
<feature type="transmembrane region" description="Helical" evidence="6">
    <location>
        <begin position="12"/>
        <end position="30"/>
    </location>
</feature>
<feature type="domain" description="EamA" evidence="7">
    <location>
        <begin position="11"/>
        <end position="151"/>
    </location>
</feature>
<keyword evidence="3 6" id="KW-0812">Transmembrane</keyword>